<evidence type="ECO:0000313" key="2">
    <source>
        <dbReference type="EMBL" id="CAF0841259.1"/>
    </source>
</evidence>
<evidence type="ECO:0000256" key="1">
    <source>
        <dbReference type="SAM" id="SignalP"/>
    </source>
</evidence>
<feature type="signal peptide" evidence="1">
    <location>
        <begin position="1"/>
        <end position="25"/>
    </location>
</feature>
<organism evidence="2 3">
    <name type="scientific">Adineta ricciae</name>
    <name type="common">Rotifer</name>
    <dbReference type="NCBI Taxonomy" id="249248"/>
    <lineage>
        <taxon>Eukaryota</taxon>
        <taxon>Metazoa</taxon>
        <taxon>Spiralia</taxon>
        <taxon>Gnathifera</taxon>
        <taxon>Rotifera</taxon>
        <taxon>Eurotatoria</taxon>
        <taxon>Bdelloidea</taxon>
        <taxon>Adinetida</taxon>
        <taxon>Adinetidae</taxon>
        <taxon>Adineta</taxon>
    </lineage>
</organism>
<name>A0A813VRL3_ADIRI</name>
<dbReference type="AlphaFoldDB" id="A0A813VRL3"/>
<comment type="caution">
    <text evidence="2">The sequence shown here is derived from an EMBL/GenBank/DDBJ whole genome shotgun (WGS) entry which is preliminary data.</text>
</comment>
<keyword evidence="1" id="KW-0732">Signal</keyword>
<dbReference type="Proteomes" id="UP000663828">
    <property type="component" value="Unassembled WGS sequence"/>
</dbReference>
<feature type="chain" id="PRO_5032313688" evidence="1">
    <location>
        <begin position="26"/>
        <end position="77"/>
    </location>
</feature>
<protein>
    <submittedName>
        <fullName evidence="2">Uncharacterized protein</fullName>
    </submittedName>
</protein>
<evidence type="ECO:0000313" key="3">
    <source>
        <dbReference type="Proteomes" id="UP000663828"/>
    </source>
</evidence>
<reference evidence="2" key="1">
    <citation type="submission" date="2021-02" db="EMBL/GenBank/DDBJ databases">
        <authorList>
            <person name="Nowell W R."/>
        </authorList>
    </citation>
    <scope>NUCLEOTIDE SEQUENCE</scope>
</reference>
<dbReference type="EMBL" id="CAJNOR010000210">
    <property type="protein sequence ID" value="CAF0841259.1"/>
    <property type="molecule type" value="Genomic_DNA"/>
</dbReference>
<sequence length="77" mass="9254">MANNRLFVCLIMFFMIFLVIEQSAGIYVDCQAHCLLTSQSGWSRDNLQMCHDICELWRLLEKDDIQQGKYRRYRLFN</sequence>
<gene>
    <name evidence="2" type="ORF">XAT740_LOCUS4982</name>
</gene>
<keyword evidence="3" id="KW-1185">Reference proteome</keyword>
<proteinExistence type="predicted"/>
<accession>A0A813VRL3</accession>